<protein>
    <recommendedName>
        <fullName evidence="4">Peptidase</fullName>
    </recommendedName>
</protein>
<dbReference type="InterPro" id="IPR058979">
    <property type="entry name" value="LysC-like"/>
</dbReference>
<accession>A0ABX3U2D4</accession>
<evidence type="ECO:0000313" key="3">
    <source>
        <dbReference type="Proteomes" id="UP000192722"/>
    </source>
</evidence>
<proteinExistence type="predicted"/>
<evidence type="ECO:0008006" key="4">
    <source>
        <dbReference type="Google" id="ProtNLM"/>
    </source>
</evidence>
<name>A0ABX3U2D4_9GAMM</name>
<keyword evidence="1" id="KW-0732">Signal</keyword>
<evidence type="ECO:0000313" key="2">
    <source>
        <dbReference type="EMBL" id="ORJ21636.1"/>
    </source>
</evidence>
<keyword evidence="3" id="KW-1185">Reference proteome</keyword>
<dbReference type="Pfam" id="PF23793">
    <property type="entry name" value="LysC"/>
    <property type="match status" value="1"/>
</dbReference>
<organism evidence="2 3">
    <name type="scientific">Rouxiella silvae</name>
    <dbReference type="NCBI Taxonomy" id="1646373"/>
    <lineage>
        <taxon>Bacteria</taxon>
        <taxon>Pseudomonadati</taxon>
        <taxon>Pseudomonadota</taxon>
        <taxon>Gammaproteobacteria</taxon>
        <taxon>Enterobacterales</taxon>
        <taxon>Yersiniaceae</taxon>
        <taxon>Rouxiella</taxon>
    </lineage>
</organism>
<dbReference type="Proteomes" id="UP000192722">
    <property type="component" value="Unassembled WGS sequence"/>
</dbReference>
<evidence type="ECO:0000256" key="1">
    <source>
        <dbReference type="SAM" id="SignalP"/>
    </source>
</evidence>
<sequence length="99" mass="10510">MICRVTAALSCLCLLLLNVACSTVQRVTVPAQCLALPAEILQPTPVPYPPLSGEHLTYGEAVIWADALLDALDSANKDKAAVVTLEKRRTQTGGEHVKG</sequence>
<feature type="signal peptide" evidence="1">
    <location>
        <begin position="1"/>
        <end position="26"/>
    </location>
</feature>
<dbReference type="EMBL" id="MRWD01000017">
    <property type="protein sequence ID" value="ORJ21636.1"/>
    <property type="molecule type" value="Genomic_DNA"/>
</dbReference>
<gene>
    <name evidence="2" type="ORF">BS639_08955</name>
</gene>
<reference evidence="2 3" key="1">
    <citation type="journal article" date="2017" name="Int. J. Syst. Evol. Microbiol.">
        <title>Rouxiella badensis sp. nov. and Rouxiella silvae sp. nov. isolated from peat bog soil in Germany and emendation of the genus description.</title>
        <authorList>
            <person name="Le Fleche-Mateos A."/>
            <person name="Kugler J.H."/>
            <person name="Hansen S.H."/>
            <person name="Syldatk C."/>
            <person name="Hausmann R."/>
            <person name="Lomprez F."/>
            <person name="Vandenbogaert M."/>
            <person name="Manuguerra J.C."/>
            <person name="Grimont P.A."/>
        </authorList>
    </citation>
    <scope>NUCLEOTIDE SEQUENCE [LARGE SCALE GENOMIC DNA]</scope>
    <source>
        <strain evidence="2 3">213</strain>
    </source>
</reference>
<feature type="chain" id="PRO_5046955092" description="Peptidase" evidence="1">
    <location>
        <begin position="27"/>
        <end position="99"/>
    </location>
</feature>
<comment type="caution">
    <text evidence="2">The sequence shown here is derived from an EMBL/GenBank/DDBJ whole genome shotgun (WGS) entry which is preliminary data.</text>
</comment>